<dbReference type="OrthoDB" id="6437659at2759"/>
<evidence type="ECO:0000259" key="1">
    <source>
        <dbReference type="PROSITE" id="PS50879"/>
    </source>
</evidence>
<dbReference type="PANTHER" id="PTHR43615:SF1">
    <property type="entry name" value="PPDK_N DOMAIN-CONTAINING PROTEIN"/>
    <property type="match status" value="1"/>
</dbReference>
<reference evidence="2 3" key="1">
    <citation type="journal article" date="2019" name="Sci. Rep.">
        <title>Orb-weaving spider Araneus ventricosus genome elucidates the spidroin gene catalogue.</title>
        <authorList>
            <person name="Kono N."/>
            <person name="Nakamura H."/>
            <person name="Ohtoshi R."/>
            <person name="Moran D.A.P."/>
            <person name="Shinohara A."/>
            <person name="Yoshida Y."/>
            <person name="Fujiwara M."/>
            <person name="Mori M."/>
            <person name="Tomita M."/>
            <person name="Arakawa K."/>
        </authorList>
    </citation>
    <scope>NUCLEOTIDE SEQUENCE [LARGE SCALE GENOMIC DNA]</scope>
</reference>
<dbReference type="CDD" id="cd09276">
    <property type="entry name" value="Rnase_HI_RT_non_LTR"/>
    <property type="match status" value="1"/>
</dbReference>
<dbReference type="GO" id="GO:0003676">
    <property type="term" value="F:nucleic acid binding"/>
    <property type="evidence" value="ECO:0007669"/>
    <property type="project" value="InterPro"/>
</dbReference>
<dbReference type="Gene3D" id="3.30.420.10">
    <property type="entry name" value="Ribonuclease H-like superfamily/Ribonuclease H"/>
    <property type="match status" value="1"/>
</dbReference>
<keyword evidence="3" id="KW-1185">Reference proteome</keyword>
<dbReference type="Pfam" id="PF00075">
    <property type="entry name" value="RNase_H"/>
    <property type="match status" value="1"/>
</dbReference>
<protein>
    <recommendedName>
        <fullName evidence="1">RNase H type-1 domain-containing protein</fullName>
    </recommendedName>
</protein>
<dbReference type="PANTHER" id="PTHR43615">
    <property type="entry name" value="PHOSPHOENOLPYRUVATE SYNTHASE-RELATED"/>
    <property type="match status" value="1"/>
</dbReference>
<name>A0A4Y2EU40_ARAVE</name>
<comment type="caution">
    <text evidence="2">The sequence shown here is derived from an EMBL/GenBank/DDBJ whole genome shotgun (WGS) entry which is preliminary data.</text>
</comment>
<sequence length="744" mass="84366">MQSKLVRVGRLGRNCDYEGTHFDHESYEQSSPPSTIHPALFSLEDRITHGGQVPSNRTPIEVYTDGSMINDQTGSAFCVIANEAITKTWKAKLSPANTVFQAEMLALKAAIEWANTANEDVNIWSDSESSLQALKSFNVKSKITQEAQMNLLENARIRLGWVKAHIGIKGNEIADTLAKEATTDGIPASLPFPKSFLKKQLLHLSLSRWQAEWDNGETGRSVYSIIPKISNKQLHWSRECIQFATGHGPFPSYLKRFGLHSTDYCGCGEIGNPLHYATRCPLTLSYHHKEPSPQFIIEKSFGSHRDLEWGFWNNTLHIFQSRPVTSGSGETDFEIDHEFDAPLRCEGDYFAMCNVGEVLPGATSPLGLDITLKYFKTVLTSRRFISWNPGELPRYYPRGIMSMYRHVMFSGIDLYPHAKEDPVQAQVSSIGLFGRILNEEELFEMAKERHGDEPLKFFTREFYTKIFYKMLHGAKGKLRQLHKNYKGYSVSSDIFNDSQELFGNLISRCSDMSTPMGTHIICSEVSNCLNLVIFNVLHKAAGEINTEVYSDFSQLLTTSREVESADVPAAMERLAYFIFKERTPEDFKNMKTQEALRWLETSSSTAGEKYRDFLMKHGHRCLREMDIHSFTWETDPLSLVKLLQNLVGTVTKDKFEKKPEDFEKLISGLKCPITYNNKLALRMFLPMCRKAVQNRECSKVSRTVCGLPKVCPNSIARTAYGHPSFPSPVCLSRTNTINTFQQMA</sequence>
<dbReference type="InterPro" id="IPR002156">
    <property type="entry name" value="RNaseH_domain"/>
</dbReference>
<evidence type="ECO:0000313" key="2">
    <source>
        <dbReference type="EMBL" id="GBM32723.1"/>
    </source>
</evidence>
<evidence type="ECO:0000313" key="3">
    <source>
        <dbReference type="Proteomes" id="UP000499080"/>
    </source>
</evidence>
<dbReference type="InterPro" id="IPR051549">
    <property type="entry name" value="PEP_Utilizing_Enz"/>
</dbReference>
<dbReference type="InterPro" id="IPR036397">
    <property type="entry name" value="RNaseH_sf"/>
</dbReference>
<dbReference type="SUPFAM" id="SSF53098">
    <property type="entry name" value="Ribonuclease H-like"/>
    <property type="match status" value="1"/>
</dbReference>
<dbReference type="Proteomes" id="UP000499080">
    <property type="component" value="Unassembled WGS sequence"/>
</dbReference>
<accession>A0A4Y2EU40</accession>
<gene>
    <name evidence="2" type="ORF">AVEN_69629_1</name>
</gene>
<dbReference type="GO" id="GO:0004523">
    <property type="term" value="F:RNA-DNA hybrid ribonuclease activity"/>
    <property type="evidence" value="ECO:0007669"/>
    <property type="project" value="InterPro"/>
</dbReference>
<dbReference type="EMBL" id="BGPR01000716">
    <property type="protein sequence ID" value="GBM32723.1"/>
    <property type="molecule type" value="Genomic_DNA"/>
</dbReference>
<dbReference type="InterPro" id="IPR012337">
    <property type="entry name" value="RNaseH-like_sf"/>
</dbReference>
<proteinExistence type="predicted"/>
<organism evidence="2 3">
    <name type="scientific">Araneus ventricosus</name>
    <name type="common">Orbweaver spider</name>
    <name type="synonym">Epeira ventricosa</name>
    <dbReference type="NCBI Taxonomy" id="182803"/>
    <lineage>
        <taxon>Eukaryota</taxon>
        <taxon>Metazoa</taxon>
        <taxon>Ecdysozoa</taxon>
        <taxon>Arthropoda</taxon>
        <taxon>Chelicerata</taxon>
        <taxon>Arachnida</taxon>
        <taxon>Araneae</taxon>
        <taxon>Araneomorphae</taxon>
        <taxon>Entelegynae</taxon>
        <taxon>Araneoidea</taxon>
        <taxon>Araneidae</taxon>
        <taxon>Araneus</taxon>
    </lineage>
</organism>
<feature type="domain" description="RNase H type-1" evidence="1">
    <location>
        <begin position="56"/>
        <end position="183"/>
    </location>
</feature>
<dbReference type="AlphaFoldDB" id="A0A4Y2EU40"/>
<dbReference type="PROSITE" id="PS50879">
    <property type="entry name" value="RNASE_H_1"/>
    <property type="match status" value="1"/>
</dbReference>